<feature type="domain" description="NAD(P)-binding" evidence="1">
    <location>
        <begin position="88"/>
        <end position="238"/>
    </location>
</feature>
<proteinExistence type="predicted"/>
<name>A0A7S0W0L1_9CRYP</name>
<dbReference type="InterPro" id="IPR016040">
    <property type="entry name" value="NAD(P)-bd_dom"/>
</dbReference>
<dbReference type="PANTHER" id="PTHR15020">
    <property type="entry name" value="FLAVIN REDUCTASE-RELATED"/>
    <property type="match status" value="1"/>
</dbReference>
<reference evidence="2" key="1">
    <citation type="submission" date="2021-01" db="EMBL/GenBank/DDBJ databases">
        <authorList>
            <person name="Corre E."/>
            <person name="Pelletier E."/>
            <person name="Niang G."/>
            <person name="Scheremetjew M."/>
            <person name="Finn R."/>
            <person name="Kale V."/>
            <person name="Holt S."/>
            <person name="Cochrane G."/>
            <person name="Meng A."/>
            <person name="Brown T."/>
            <person name="Cohen L."/>
        </authorList>
    </citation>
    <scope>NUCLEOTIDE SEQUENCE</scope>
    <source>
        <strain evidence="2">CCMP443</strain>
    </source>
</reference>
<accession>A0A7S0W0L1</accession>
<dbReference type="AlphaFoldDB" id="A0A7S0W0L1"/>
<evidence type="ECO:0000313" key="2">
    <source>
        <dbReference type="EMBL" id="CAD8795277.1"/>
    </source>
</evidence>
<sequence length="255" mass="26866">MGSIRTIAVLFSSVGSGMGDVGKFCIAQGITNPSIKLKPVALSAPATEGSDATLTVDVTYQEGHDRAAAGIAALDRLPRVDIMGEGAQEAIEAEIAGCDAVVACLGSRQPSKKTRWLGTGSTKVVAAMKAKGVSRLVNLSSMGIGDDYLPPSFWKRFWWCFLRVVIPGALKDLNKMEEVVVGSGLDYLQVRAMGLTPEAPPKGVGSLTVLDKCSGQGLEMMSSKEDVAAFMLQEAAQPTRSRAAVTVGYAIEKKK</sequence>
<dbReference type="Gene3D" id="3.40.50.720">
    <property type="entry name" value="NAD(P)-binding Rossmann-like Domain"/>
    <property type="match status" value="1"/>
</dbReference>
<dbReference type="InterPro" id="IPR036291">
    <property type="entry name" value="NAD(P)-bd_dom_sf"/>
</dbReference>
<dbReference type="PANTHER" id="PTHR15020:SF50">
    <property type="entry name" value="UPF0659 PROTEIN YMR090W"/>
    <property type="match status" value="1"/>
</dbReference>
<gene>
    <name evidence="2" type="ORF">HTEP1355_LOCUS8917</name>
</gene>
<protein>
    <recommendedName>
        <fullName evidence="1">NAD(P)-binding domain-containing protein</fullName>
    </recommendedName>
</protein>
<evidence type="ECO:0000259" key="1">
    <source>
        <dbReference type="Pfam" id="PF13460"/>
    </source>
</evidence>
<dbReference type="Pfam" id="PF13460">
    <property type="entry name" value="NAD_binding_10"/>
    <property type="match status" value="1"/>
</dbReference>
<dbReference type="SUPFAM" id="SSF51735">
    <property type="entry name" value="NAD(P)-binding Rossmann-fold domains"/>
    <property type="match status" value="1"/>
</dbReference>
<organism evidence="2">
    <name type="scientific">Hemiselmis tepida</name>
    <dbReference type="NCBI Taxonomy" id="464990"/>
    <lineage>
        <taxon>Eukaryota</taxon>
        <taxon>Cryptophyceae</taxon>
        <taxon>Cryptomonadales</taxon>
        <taxon>Hemiselmidaceae</taxon>
        <taxon>Hemiselmis</taxon>
    </lineage>
</organism>
<dbReference type="EMBL" id="HBFN01015421">
    <property type="protein sequence ID" value="CAD8795277.1"/>
    <property type="molecule type" value="Transcribed_RNA"/>
</dbReference>